<accession>A0A9P4YQI8</accession>
<feature type="domain" description="FAD dependent oxidoreductase" evidence="6">
    <location>
        <begin position="7"/>
        <end position="357"/>
    </location>
</feature>
<dbReference type="GeneID" id="55968631"/>
<evidence type="ECO:0000256" key="2">
    <source>
        <dbReference type="ARBA" id="ARBA00006730"/>
    </source>
</evidence>
<dbReference type="EMBL" id="JAANYQ010000014">
    <property type="protein sequence ID" value="KAF4120915.1"/>
    <property type="molecule type" value="Genomic_DNA"/>
</dbReference>
<dbReference type="GO" id="GO:0005737">
    <property type="term" value="C:cytoplasm"/>
    <property type="evidence" value="ECO:0007669"/>
    <property type="project" value="TreeGrafter"/>
</dbReference>
<dbReference type="GO" id="GO:0003884">
    <property type="term" value="F:D-amino-acid oxidase activity"/>
    <property type="evidence" value="ECO:0007669"/>
    <property type="project" value="InterPro"/>
</dbReference>
<proteinExistence type="inferred from homology"/>
<dbReference type="InterPro" id="IPR006076">
    <property type="entry name" value="FAD-dep_OxRdtase"/>
</dbReference>
<dbReference type="PIRSF" id="PIRSF000189">
    <property type="entry name" value="D-aa_oxidase"/>
    <property type="match status" value="1"/>
</dbReference>
<reference evidence="7" key="1">
    <citation type="submission" date="2020-03" db="EMBL/GenBank/DDBJ databases">
        <title>Site-based positive gene gene selection in Geosmithia morbida across the United States reveals a broad range of putative effectors and factors for local host and environmental adapation.</title>
        <authorList>
            <person name="Onufrak A."/>
            <person name="Murdoch R.W."/>
            <person name="Gazis R."/>
            <person name="Huff M."/>
            <person name="Staton M."/>
            <person name="Klingeman W."/>
            <person name="Hadziabdic D."/>
        </authorList>
    </citation>
    <scope>NUCLEOTIDE SEQUENCE</scope>
    <source>
        <strain evidence="7">1262</strain>
    </source>
</reference>
<dbReference type="PANTHER" id="PTHR11530">
    <property type="entry name" value="D-AMINO ACID OXIDASE"/>
    <property type="match status" value="1"/>
</dbReference>
<dbReference type="PROSITE" id="PS00677">
    <property type="entry name" value="DAO"/>
    <property type="match status" value="1"/>
</dbReference>
<dbReference type="InterPro" id="IPR023209">
    <property type="entry name" value="DAO"/>
</dbReference>
<evidence type="ECO:0000256" key="4">
    <source>
        <dbReference type="ARBA" id="ARBA00022827"/>
    </source>
</evidence>
<sequence>MEPEKRKIVIIGAGILGLTTAISIQDSIRARAEAPYEVAIVAREWPEAVTGNHSSTSPDYASMWAGAHVRPIPGSTPQLQREAKWLKQTVAKLEQQASAEPWAGITPTKGRELFESPDEAYWHQTPSSFTEESGLRGYRQLGDSELPKGVKMGIEYDTYCINSPLYCASLLRRFIFQGGTTLKRDLRSEYEAFELFKDVCLVVNASGMGFGDTKCFPTRGQIALTDLDGVVETVTRQNNDGSWNFIIPRFYGGGTVIGGTKDVNDWDDAPRPATRDFLVHGVSKLGGDVGKSTGFNIIRDIVARRPTREGGVRLDLEHVAPNQHSSITGLRRLIHAYGAGGRGFELSWGIAADVAALSLESLSTGAKARL</sequence>
<evidence type="ECO:0000256" key="3">
    <source>
        <dbReference type="ARBA" id="ARBA00022630"/>
    </source>
</evidence>
<keyword evidence="4" id="KW-0274">FAD</keyword>
<evidence type="ECO:0000256" key="5">
    <source>
        <dbReference type="ARBA" id="ARBA00023002"/>
    </source>
</evidence>
<dbReference type="Pfam" id="PF01266">
    <property type="entry name" value="DAO"/>
    <property type="match status" value="1"/>
</dbReference>
<keyword evidence="5" id="KW-0560">Oxidoreductase</keyword>
<dbReference type="Proteomes" id="UP000749293">
    <property type="component" value="Unassembled WGS sequence"/>
</dbReference>
<evidence type="ECO:0000313" key="8">
    <source>
        <dbReference type="Proteomes" id="UP000749293"/>
    </source>
</evidence>
<organism evidence="7 8">
    <name type="scientific">Geosmithia morbida</name>
    <dbReference type="NCBI Taxonomy" id="1094350"/>
    <lineage>
        <taxon>Eukaryota</taxon>
        <taxon>Fungi</taxon>
        <taxon>Dikarya</taxon>
        <taxon>Ascomycota</taxon>
        <taxon>Pezizomycotina</taxon>
        <taxon>Sordariomycetes</taxon>
        <taxon>Hypocreomycetidae</taxon>
        <taxon>Hypocreales</taxon>
        <taxon>Bionectriaceae</taxon>
        <taxon>Geosmithia</taxon>
    </lineage>
</organism>
<protein>
    <submittedName>
        <fullName evidence="7">FAD dependent oxidoreductase</fullName>
    </submittedName>
</protein>
<dbReference type="GO" id="GO:0019478">
    <property type="term" value="P:D-amino acid catabolic process"/>
    <property type="evidence" value="ECO:0007669"/>
    <property type="project" value="TreeGrafter"/>
</dbReference>
<comment type="caution">
    <text evidence="7">The sequence shown here is derived from an EMBL/GenBank/DDBJ whole genome shotgun (WGS) entry which is preliminary data.</text>
</comment>
<evidence type="ECO:0000259" key="6">
    <source>
        <dbReference type="Pfam" id="PF01266"/>
    </source>
</evidence>
<evidence type="ECO:0000256" key="1">
    <source>
        <dbReference type="ARBA" id="ARBA00001974"/>
    </source>
</evidence>
<keyword evidence="3" id="KW-0285">Flavoprotein</keyword>
<dbReference type="InterPro" id="IPR006181">
    <property type="entry name" value="D-amino_acid_oxidase_CS"/>
</dbReference>
<dbReference type="Gene3D" id="3.40.50.720">
    <property type="entry name" value="NAD(P)-binding Rossmann-like Domain"/>
    <property type="match status" value="1"/>
</dbReference>
<gene>
    <name evidence="7" type="ORF">GMORB2_2401</name>
</gene>
<dbReference type="SUPFAM" id="SSF51971">
    <property type="entry name" value="Nucleotide-binding domain"/>
    <property type="match status" value="1"/>
</dbReference>
<evidence type="ECO:0000313" key="7">
    <source>
        <dbReference type="EMBL" id="KAF4120915.1"/>
    </source>
</evidence>
<name>A0A9P4YQI8_9HYPO</name>
<dbReference type="OrthoDB" id="2015447at2759"/>
<comment type="cofactor">
    <cofactor evidence="1">
        <name>FAD</name>
        <dbReference type="ChEBI" id="CHEBI:57692"/>
    </cofactor>
</comment>
<dbReference type="GO" id="GO:0071949">
    <property type="term" value="F:FAD binding"/>
    <property type="evidence" value="ECO:0007669"/>
    <property type="project" value="InterPro"/>
</dbReference>
<dbReference type="AlphaFoldDB" id="A0A9P4YQI8"/>
<dbReference type="RefSeq" id="XP_035319567.1">
    <property type="nucleotide sequence ID" value="XM_035464381.1"/>
</dbReference>
<keyword evidence="8" id="KW-1185">Reference proteome</keyword>
<dbReference type="SUPFAM" id="SSF54373">
    <property type="entry name" value="FAD-linked reductases, C-terminal domain"/>
    <property type="match status" value="1"/>
</dbReference>
<dbReference type="Gene3D" id="3.30.9.10">
    <property type="entry name" value="D-Amino Acid Oxidase, subunit A, domain 2"/>
    <property type="match status" value="1"/>
</dbReference>
<comment type="similarity">
    <text evidence="2">Belongs to the DAMOX/DASOX family.</text>
</comment>
<dbReference type="PANTHER" id="PTHR11530:SF26">
    <property type="entry name" value="FAD DEPENDENT OXIDOREDUCTASE SUPERFAMILY (AFU_ORTHOLOGUE AFUA_5G13940)"/>
    <property type="match status" value="1"/>
</dbReference>